<feature type="transmembrane region" description="Helical" evidence="1">
    <location>
        <begin position="177"/>
        <end position="196"/>
    </location>
</feature>
<feature type="transmembrane region" description="Helical" evidence="1">
    <location>
        <begin position="117"/>
        <end position="141"/>
    </location>
</feature>
<dbReference type="EMBL" id="JWIC01000005">
    <property type="protein sequence ID" value="KID57371.1"/>
    <property type="molecule type" value="Genomic_DNA"/>
</dbReference>
<proteinExistence type="predicted"/>
<accession>A0A0C1Q9L3</accession>
<feature type="transmembrane region" description="Helical" evidence="1">
    <location>
        <begin position="148"/>
        <end position="171"/>
    </location>
</feature>
<organism evidence="2 3">
    <name type="scientific">Pseudoalteromonas luteoviolacea</name>
    <dbReference type="NCBI Taxonomy" id="43657"/>
    <lineage>
        <taxon>Bacteria</taxon>
        <taxon>Pseudomonadati</taxon>
        <taxon>Pseudomonadota</taxon>
        <taxon>Gammaproteobacteria</taxon>
        <taxon>Alteromonadales</taxon>
        <taxon>Pseudoalteromonadaceae</taxon>
        <taxon>Pseudoalteromonas</taxon>
    </lineage>
</organism>
<name>A0A0C1Q9L3_9GAMM</name>
<evidence type="ECO:0000313" key="3">
    <source>
        <dbReference type="Proteomes" id="UP000031327"/>
    </source>
</evidence>
<reference evidence="2 3" key="1">
    <citation type="submission" date="2014-12" db="EMBL/GenBank/DDBJ databases">
        <title>Draft Genome Sequence of Pseudoalteromonas luteoviolacea HI1.</title>
        <authorList>
            <person name="Asahina A.Y."/>
            <person name="Hadfield M.G."/>
        </authorList>
    </citation>
    <scope>NUCLEOTIDE SEQUENCE [LARGE SCALE GENOMIC DNA]</scope>
    <source>
        <strain evidence="2 3">HI1</strain>
    </source>
</reference>
<dbReference type="AlphaFoldDB" id="A0A0C1Q9L3"/>
<feature type="transmembrane region" description="Helical" evidence="1">
    <location>
        <begin position="45"/>
        <end position="67"/>
    </location>
</feature>
<sequence>MMNTHNTEHCTTHWDTRLFLIAGGCMLINTVCLWMRHFSGYQMSLLWAAVPAIIALGSCTFGVLKLYPKAVSQARKLAIGGACFAVISLVSLVLAAMWIFVLSLFGEGITGRPTSGFAILIGIFMVSMVISFVFNAMAFLMERVTRHIGLLLLIPVSCWLLMLIVACVKSFEAGLSLDFYTNGVIGVAFLLISFVITKQRSCGVL</sequence>
<dbReference type="RefSeq" id="WP_039609142.1">
    <property type="nucleotide sequence ID" value="NZ_JWIC01000005.1"/>
</dbReference>
<keyword evidence="1" id="KW-0812">Transmembrane</keyword>
<feature type="transmembrane region" description="Helical" evidence="1">
    <location>
        <begin position="79"/>
        <end position="105"/>
    </location>
</feature>
<comment type="caution">
    <text evidence="2">The sequence shown here is derived from an EMBL/GenBank/DDBJ whole genome shotgun (WGS) entry which is preliminary data.</text>
</comment>
<gene>
    <name evidence="2" type="ORF">JF50_09160</name>
</gene>
<feature type="transmembrane region" description="Helical" evidence="1">
    <location>
        <begin position="18"/>
        <end position="39"/>
    </location>
</feature>
<dbReference type="Proteomes" id="UP000031327">
    <property type="component" value="Unassembled WGS sequence"/>
</dbReference>
<keyword evidence="1" id="KW-1133">Transmembrane helix</keyword>
<evidence type="ECO:0000256" key="1">
    <source>
        <dbReference type="SAM" id="Phobius"/>
    </source>
</evidence>
<evidence type="ECO:0000313" key="2">
    <source>
        <dbReference type="EMBL" id="KID57371.1"/>
    </source>
</evidence>
<protein>
    <submittedName>
        <fullName evidence="2">Uncharacterized protein</fullName>
    </submittedName>
</protein>
<dbReference type="OrthoDB" id="6288812at2"/>
<keyword evidence="1" id="KW-0472">Membrane</keyword>